<evidence type="ECO:0000313" key="1">
    <source>
        <dbReference type="EMBL" id="QHT38620.1"/>
    </source>
</evidence>
<protein>
    <submittedName>
        <fullName evidence="1">Uncharacterized protein</fullName>
    </submittedName>
</protein>
<name>A0A6C0FFU0_9ZZZZ</name>
<organism evidence="1">
    <name type="scientific">viral metagenome</name>
    <dbReference type="NCBI Taxonomy" id="1070528"/>
    <lineage>
        <taxon>unclassified sequences</taxon>
        <taxon>metagenomes</taxon>
        <taxon>organismal metagenomes</taxon>
    </lineage>
</organism>
<dbReference type="AlphaFoldDB" id="A0A6C0FFU0"/>
<reference evidence="1" key="1">
    <citation type="journal article" date="2020" name="Nature">
        <title>Giant virus diversity and host interactions through global metagenomics.</title>
        <authorList>
            <person name="Schulz F."/>
            <person name="Roux S."/>
            <person name="Paez-Espino D."/>
            <person name="Jungbluth S."/>
            <person name="Walsh D.A."/>
            <person name="Denef V.J."/>
            <person name="McMahon K.D."/>
            <person name="Konstantinidis K.T."/>
            <person name="Eloe-Fadrosh E.A."/>
            <person name="Kyrpides N.C."/>
            <person name="Woyke T."/>
        </authorList>
    </citation>
    <scope>NUCLEOTIDE SEQUENCE</scope>
    <source>
        <strain evidence="1">GVMAG-S-ERX556106-38</strain>
    </source>
</reference>
<proteinExistence type="predicted"/>
<sequence length="584" mass="66836">MSKFNVYSSHPIISPPEAKDKENHYVSISSQDRNLIKNPDSDDFTIDLPQDYLNVESVKLASSYFPIVDNQFSIQQNNVDLCFRFTSAFNPLNAEGITLLDALSYVFVSESILRNDYFRIRIRDGRYNKNELANEIQNKMNQEVTNRMARRIYSTQRFREWGDFKFLLSYYVGANENSDTSPVDLGFVEGGGGGQIDVYYNSQYSSIVDAIKAFNKKHSYDLPIPDLTNSRIRTTLPITTEELISFARKSTPLDPPILLAWDSSLFDGLRRGIDFSIGEDADTFKMFRGGFVDEDNVSTTNDRLYTSAEYAASVKKTFFDNGGYEKFKIVIDEVSTKFNIGNLVDNFEIITDKENYYTVEILNLIREIGRGALSTYQSNLDTSQFMPKSTGYCDDVIFYTDDLKWGLPIYLGLEGFEVTEEFKYDTGEYRETKGIYVPTYDYYDKSSPKYQPFKRLSGGFKEASIFLLVPTYQLDVKGEPYFFMDLDRLNCIDEVAPYKETEFSMMNNMSTGNPNSAFAKLPLSILDDVAYSGSQATTKTYNPPLDRLRKLSIRLRFHNGRPVNFGVQPFSFVLQITCAKKSLK</sequence>
<accession>A0A6C0FFU0</accession>
<dbReference type="EMBL" id="MN738832">
    <property type="protein sequence ID" value="QHT38620.1"/>
    <property type="molecule type" value="Genomic_DNA"/>
</dbReference>